<evidence type="ECO:0000313" key="12">
    <source>
        <dbReference type="Proteomes" id="UP000230249"/>
    </source>
</evidence>
<comment type="subcellular location">
    <subcellularLocation>
        <location evidence="1">Nucleus</location>
    </subcellularLocation>
</comment>
<feature type="region of interest" description="Disordered" evidence="8">
    <location>
        <begin position="302"/>
        <end position="325"/>
    </location>
</feature>
<keyword evidence="4 7" id="KW-0863">Zinc-finger</keyword>
<keyword evidence="12" id="KW-1185">Reference proteome</keyword>
<dbReference type="InterPro" id="IPR036236">
    <property type="entry name" value="Znf_C2H2_sf"/>
</dbReference>
<dbReference type="Proteomes" id="UP000230249">
    <property type="component" value="Unassembled WGS sequence"/>
</dbReference>
<dbReference type="PANTHER" id="PTHR40626">
    <property type="entry name" value="MIP31509P"/>
    <property type="match status" value="1"/>
</dbReference>
<evidence type="ECO:0000256" key="1">
    <source>
        <dbReference type="ARBA" id="ARBA00004123"/>
    </source>
</evidence>
<dbReference type="EMBL" id="PEKT03000001">
    <property type="protein sequence ID" value="KAK8442372.1"/>
    <property type="molecule type" value="Genomic_DNA"/>
</dbReference>
<comment type="caution">
    <text evidence="11">The sequence shown here is derived from an EMBL/GenBank/DDBJ whole genome shotgun (WGS) entry which is preliminary data.</text>
</comment>
<feature type="domain" description="C2H2-type" evidence="9">
    <location>
        <begin position="524"/>
        <end position="546"/>
    </location>
</feature>
<reference evidence="10 12" key="3">
    <citation type="journal article" date="2018" name="Nat. Commun.">
        <title>Genomic insights into multidrug-resistance, mating and virulence in Candida auris and related emerging species.</title>
        <authorList>
            <person name="Munoz J.F."/>
            <person name="Gade L."/>
            <person name="Chow N.A."/>
            <person name="Loparev V.N."/>
            <person name="Juieng P."/>
            <person name="Berkow E.L."/>
            <person name="Farrer R.A."/>
            <person name="Litvintseva A.P."/>
            <person name="Cuomo C.A."/>
        </authorList>
    </citation>
    <scope>GENOME REANNOTATION</scope>
    <source>
        <strain evidence="10 12">B8441</strain>
    </source>
</reference>
<accession>A0A2H0ZRB7</accession>
<feature type="compositionally biased region" description="Low complexity" evidence="8">
    <location>
        <begin position="195"/>
        <end position="206"/>
    </location>
</feature>
<dbReference type="FunFam" id="3.30.160.60:FF:000110">
    <property type="entry name" value="Zinc finger protein-like"/>
    <property type="match status" value="1"/>
</dbReference>
<reference evidence="11" key="2">
    <citation type="submission" date="2017-11" db="EMBL/GenBank/DDBJ databases">
        <title>Candida auris genome assembly and annotation.</title>
        <authorList>
            <person name="Munoz J.F."/>
            <person name="Gade L.G."/>
            <person name="Chow N.A."/>
            <person name="Litvintseva A.P."/>
            <person name="Loparev V.N."/>
            <person name="Cuomo C.A."/>
        </authorList>
    </citation>
    <scope>NUCLEOTIDE SEQUENCE</scope>
    <source>
        <strain evidence="11">B8441</strain>
    </source>
</reference>
<dbReference type="SMART" id="SM00355">
    <property type="entry name" value="ZnF_C2H2"/>
    <property type="match status" value="2"/>
</dbReference>
<accession>A0A5Q7YC56</accession>
<dbReference type="VEuPathDB" id="FungiDB:CJI97_002896"/>
<evidence type="ECO:0000256" key="6">
    <source>
        <dbReference type="ARBA" id="ARBA00023242"/>
    </source>
</evidence>
<dbReference type="OMA" id="NNTSHTY"/>
<feature type="compositionally biased region" description="Polar residues" evidence="8">
    <location>
        <begin position="302"/>
        <end position="317"/>
    </location>
</feature>
<evidence type="ECO:0000256" key="7">
    <source>
        <dbReference type="PROSITE-ProRule" id="PRU00042"/>
    </source>
</evidence>
<dbReference type="PANTHER" id="PTHR40626:SF11">
    <property type="entry name" value="ZINC FINGER PROTEIN YPR022C"/>
    <property type="match status" value="1"/>
</dbReference>
<dbReference type="Gene3D" id="3.30.160.60">
    <property type="entry name" value="Classic Zinc Finger"/>
    <property type="match status" value="2"/>
</dbReference>
<dbReference type="VEuPathDB" id="FungiDB:CJI96_0000679"/>
<feature type="region of interest" description="Disordered" evidence="8">
    <location>
        <begin position="561"/>
        <end position="585"/>
    </location>
</feature>
<reference evidence="10" key="4">
    <citation type="submission" date="2024-03" db="EMBL/GenBank/DDBJ databases">
        <title>Improved genome assembly of Candida auris strain B8441 and annotation of B11205.</title>
        <authorList>
            <person name="Cauldron N.C."/>
            <person name="Shea T."/>
            <person name="Cuomo C.A."/>
        </authorList>
    </citation>
    <scope>NUCLEOTIDE SEQUENCE</scope>
    <source>
        <strain evidence="10">B8441</strain>
    </source>
</reference>
<evidence type="ECO:0000313" key="10">
    <source>
        <dbReference type="EMBL" id="KAK8442372.1"/>
    </source>
</evidence>
<evidence type="ECO:0000313" key="11">
    <source>
        <dbReference type="EMBL" id="PIS51265.1"/>
    </source>
</evidence>
<proteinExistence type="predicted"/>
<name>A0A2H0ZRB7_CANAR</name>
<evidence type="ECO:0000256" key="2">
    <source>
        <dbReference type="ARBA" id="ARBA00022723"/>
    </source>
</evidence>
<dbReference type="GO" id="GO:0000981">
    <property type="term" value="F:DNA-binding transcription factor activity, RNA polymerase II-specific"/>
    <property type="evidence" value="ECO:0007669"/>
    <property type="project" value="InterPro"/>
</dbReference>
<dbReference type="GO" id="GO:0000785">
    <property type="term" value="C:chromatin"/>
    <property type="evidence" value="ECO:0007669"/>
    <property type="project" value="TreeGrafter"/>
</dbReference>
<reference evidence="11 12" key="1">
    <citation type="journal article" date="2017" name="Clin. Infect. Dis.">
        <title>Simultaneous emergence of multidrug-resistant Candida auris on 3 continents confirmed by whole-genome sequencing and epidemiological analyses.</title>
        <authorList>
            <person name="Lockhart S.R."/>
            <person name="Etienne K.A."/>
            <person name="Vallabhaneni S."/>
            <person name="Farooqi J."/>
            <person name="Chowdhary A."/>
            <person name="Govender N.P."/>
            <person name="Colombo A.L."/>
            <person name="Calvo B."/>
            <person name="Cuomo C.A."/>
            <person name="Desjardins C.A."/>
            <person name="Berkow E.L."/>
            <person name="Castanheira M."/>
            <person name="Magobo R.E."/>
            <person name="Jabeen K."/>
            <person name="Asghar R.J."/>
            <person name="Meis J.F."/>
            <person name="Jackson B."/>
            <person name="Chiller T."/>
            <person name="Litvintseva A.P."/>
        </authorList>
    </citation>
    <scope>NUCLEOTIDE SEQUENCE [LARGE SCALE GENOMIC DNA]</scope>
    <source>
        <strain evidence="11 12">B8441</strain>
    </source>
</reference>
<keyword evidence="2" id="KW-0479">Metal-binding</keyword>
<dbReference type="GO" id="GO:0000978">
    <property type="term" value="F:RNA polymerase II cis-regulatory region sequence-specific DNA binding"/>
    <property type="evidence" value="ECO:0007669"/>
    <property type="project" value="InterPro"/>
</dbReference>
<dbReference type="VEuPathDB" id="FungiDB:CJJ07_004609"/>
<dbReference type="VEuPathDB" id="FungiDB:CJJ09_001256"/>
<dbReference type="STRING" id="498019.A0A2H0ZRB7"/>
<feature type="region of interest" description="Disordered" evidence="8">
    <location>
        <begin position="53"/>
        <end position="75"/>
    </location>
</feature>
<feature type="compositionally biased region" description="Polar residues" evidence="8">
    <location>
        <begin position="146"/>
        <end position="170"/>
    </location>
</feature>
<evidence type="ECO:0000256" key="8">
    <source>
        <dbReference type="SAM" id="MobiDB-lite"/>
    </source>
</evidence>
<feature type="region of interest" description="Disordered" evidence="8">
    <location>
        <begin position="1"/>
        <end position="36"/>
    </location>
</feature>
<evidence type="ECO:0000259" key="9">
    <source>
        <dbReference type="PROSITE" id="PS50157"/>
    </source>
</evidence>
<dbReference type="SUPFAM" id="SSF57667">
    <property type="entry name" value="beta-beta-alpha zinc fingers"/>
    <property type="match status" value="1"/>
</dbReference>
<evidence type="ECO:0000256" key="4">
    <source>
        <dbReference type="ARBA" id="ARBA00022771"/>
    </source>
</evidence>
<feature type="domain" description="C2H2-type" evidence="9">
    <location>
        <begin position="495"/>
        <end position="523"/>
    </location>
</feature>
<feature type="region of interest" description="Disordered" evidence="8">
    <location>
        <begin position="142"/>
        <end position="206"/>
    </location>
</feature>
<gene>
    <name evidence="11" type="ORF">B9J08_002840</name>
    <name evidence="10" type="ORF">B9J08_00699</name>
</gene>
<protein>
    <recommendedName>
        <fullName evidence="9">C2H2-type domain-containing protein</fullName>
    </recommendedName>
</protein>
<dbReference type="GO" id="GO:0005634">
    <property type="term" value="C:nucleus"/>
    <property type="evidence" value="ECO:0007669"/>
    <property type="project" value="UniProtKB-SubCell"/>
</dbReference>
<organism evidence="11">
    <name type="scientific">Candidozyma auris</name>
    <name type="common">Yeast</name>
    <name type="synonym">Candida auris</name>
    <dbReference type="NCBI Taxonomy" id="498019"/>
    <lineage>
        <taxon>Eukaryota</taxon>
        <taxon>Fungi</taxon>
        <taxon>Dikarya</taxon>
        <taxon>Ascomycota</taxon>
        <taxon>Saccharomycotina</taxon>
        <taxon>Pichiomycetes</taxon>
        <taxon>Metschnikowiaceae</taxon>
        <taxon>Candidozyma</taxon>
    </lineage>
</organism>
<sequence>MSYPSFGVDSAVVEPSFQQNTSPQVPSNEWIPPPASLSTIDYDGLDLNDEIFLNNQNPPPMRPENDGPSSPVTVSNLNYTSLQSNWNSPELSYASPFKTDTNSHYSHRRRFSSAVEQLNRMSIQQQNLSASSANSYNSTASYHSDFGSSSGPTSATVDSNKSSVSSTNKLESADHFANPGAKEERTVNPRELFGSSNSTSSISAPSRYILPSSMSSPSLGTIFKGMNTNSNDTDSRETRGDLLNSFETSNSSVMQSPEDPQSTNSGFVMNDECVSAITYWLNNTANVINDKENGKMANQFNKSSRPGWRRNNSSHNIPSHFDSSHSSLQAAVGSTNSIQKKRRQKSFNNAIPEIFTHELAANSSLTGSGDNPASEVPRDLSGFSVDSNNTMPMISPQELASFTQGLESVPGLGQDMVQDFSSSMTKQEPVYQYNNYSGTGSQQDGNQAKMIEPSRGINDEHDASSSSSSSAAKLGSTATNRAPGADSSEEEPKPFPCPECDKQFKRSEHLKRHIRSVHSNIRPFHCKYCDKKFSRSDNLAQHSKTHFKVNNNGTTTIVYGNLNPHSRGRKRSTSMTDDPRMNAEA</sequence>
<evidence type="ECO:0000256" key="5">
    <source>
        <dbReference type="ARBA" id="ARBA00022833"/>
    </source>
</evidence>
<keyword evidence="5" id="KW-0862">Zinc</keyword>
<dbReference type="PROSITE" id="PS00028">
    <property type="entry name" value="ZINC_FINGER_C2H2_1"/>
    <property type="match status" value="2"/>
</dbReference>
<dbReference type="FunFam" id="3.30.160.60:FF:000100">
    <property type="entry name" value="Zinc finger 45-like"/>
    <property type="match status" value="1"/>
</dbReference>
<dbReference type="VEuPathDB" id="FungiDB:QG37_02316"/>
<feature type="compositionally biased region" description="Polar residues" evidence="8">
    <location>
        <begin position="16"/>
        <end position="27"/>
    </location>
</feature>
<keyword evidence="3" id="KW-0677">Repeat</keyword>
<feature type="region of interest" description="Disordered" evidence="8">
    <location>
        <begin position="363"/>
        <end position="392"/>
    </location>
</feature>
<feature type="region of interest" description="Disordered" evidence="8">
    <location>
        <begin position="456"/>
        <end position="500"/>
    </location>
</feature>
<dbReference type="PROSITE" id="PS50157">
    <property type="entry name" value="ZINC_FINGER_C2H2_2"/>
    <property type="match status" value="2"/>
</dbReference>
<dbReference type="EMBL" id="PEKT02000007">
    <property type="protein sequence ID" value="PIS51265.1"/>
    <property type="molecule type" value="Genomic_DNA"/>
</dbReference>
<dbReference type="InterPro" id="IPR051059">
    <property type="entry name" value="VerF-like"/>
</dbReference>
<dbReference type="InterPro" id="IPR013087">
    <property type="entry name" value="Znf_C2H2_type"/>
</dbReference>
<dbReference type="GO" id="GO:0008270">
    <property type="term" value="F:zinc ion binding"/>
    <property type="evidence" value="ECO:0007669"/>
    <property type="project" value="UniProtKB-KW"/>
</dbReference>
<evidence type="ECO:0000256" key="3">
    <source>
        <dbReference type="ARBA" id="ARBA00022737"/>
    </source>
</evidence>
<dbReference type="Pfam" id="PF00096">
    <property type="entry name" value="zf-C2H2"/>
    <property type="match status" value="2"/>
</dbReference>
<dbReference type="VEuPathDB" id="FungiDB:B9J08_002840"/>
<dbReference type="AlphaFoldDB" id="A0A2H0ZRB7"/>
<keyword evidence="6" id="KW-0539">Nucleus</keyword>